<sequence length="86" mass="9448">MDDIQIDEDVNPPEEIDRCSRPYEKATFCRSAKEMRFHRLLGEATALLAAGRSAGSRNPAADYLRKLGAEVEVSGRLGCEDPPLVA</sequence>
<gene>
    <name evidence="1" type="ORF">PsorP6_002010</name>
</gene>
<comment type="caution">
    <text evidence="1">The sequence shown here is derived from an EMBL/GenBank/DDBJ whole genome shotgun (WGS) entry which is preliminary data.</text>
</comment>
<evidence type="ECO:0000313" key="2">
    <source>
        <dbReference type="Proteomes" id="UP001163321"/>
    </source>
</evidence>
<organism evidence="1 2">
    <name type="scientific">Peronosclerospora sorghi</name>
    <dbReference type="NCBI Taxonomy" id="230839"/>
    <lineage>
        <taxon>Eukaryota</taxon>
        <taxon>Sar</taxon>
        <taxon>Stramenopiles</taxon>
        <taxon>Oomycota</taxon>
        <taxon>Peronosporomycetes</taxon>
        <taxon>Peronosporales</taxon>
        <taxon>Peronosporaceae</taxon>
        <taxon>Peronosclerospora</taxon>
    </lineage>
</organism>
<dbReference type="EMBL" id="CM047580">
    <property type="protein sequence ID" value="KAI9923222.1"/>
    <property type="molecule type" value="Genomic_DNA"/>
</dbReference>
<reference evidence="1 2" key="1">
    <citation type="journal article" date="2022" name="bioRxiv">
        <title>The genome of the oomycete Peronosclerospora sorghi, a cosmopolitan pathogen of maize and sorghum, is inflated with dispersed pseudogenes.</title>
        <authorList>
            <person name="Fletcher K."/>
            <person name="Martin F."/>
            <person name="Isakeit T."/>
            <person name="Cavanaugh K."/>
            <person name="Magill C."/>
            <person name="Michelmore R."/>
        </authorList>
    </citation>
    <scope>NUCLEOTIDE SEQUENCE [LARGE SCALE GENOMIC DNA]</scope>
    <source>
        <strain evidence="1">P6</strain>
    </source>
</reference>
<dbReference type="Proteomes" id="UP001163321">
    <property type="component" value="Chromosome 1"/>
</dbReference>
<name>A0ACC0WXC1_9STRA</name>
<proteinExistence type="predicted"/>
<evidence type="ECO:0000313" key="1">
    <source>
        <dbReference type="EMBL" id="KAI9923222.1"/>
    </source>
</evidence>
<keyword evidence="2" id="KW-1185">Reference proteome</keyword>
<accession>A0ACC0WXC1</accession>
<protein>
    <submittedName>
        <fullName evidence="1">Uncharacterized protein</fullName>
    </submittedName>
</protein>